<protein>
    <submittedName>
        <fullName evidence="4">Amidohydrolase family protein</fullName>
    </submittedName>
</protein>
<dbReference type="InterPro" id="IPR050287">
    <property type="entry name" value="MTA/SAH_deaminase"/>
</dbReference>
<accession>A0A844QCE2</accession>
<dbReference type="Gene3D" id="2.30.40.10">
    <property type="entry name" value="Urease, subunit C, domain 1"/>
    <property type="match status" value="1"/>
</dbReference>
<comment type="similarity">
    <text evidence="1">Belongs to the metallo-dependent hydrolases superfamily. ATZ/TRZ family.</text>
</comment>
<dbReference type="Gene3D" id="3.20.20.140">
    <property type="entry name" value="Metal-dependent hydrolases"/>
    <property type="match status" value="1"/>
</dbReference>
<dbReference type="SUPFAM" id="SSF51338">
    <property type="entry name" value="Composite domain of metallo-dependent hydrolases"/>
    <property type="match status" value="1"/>
</dbReference>
<dbReference type="SUPFAM" id="SSF51556">
    <property type="entry name" value="Metallo-dependent hydrolases"/>
    <property type="match status" value="1"/>
</dbReference>
<evidence type="ECO:0000256" key="2">
    <source>
        <dbReference type="ARBA" id="ARBA00022801"/>
    </source>
</evidence>
<evidence type="ECO:0000313" key="5">
    <source>
        <dbReference type="Proteomes" id="UP000463224"/>
    </source>
</evidence>
<organism evidence="4 5">
    <name type="scientific">Nitratireductor arenosus</name>
    <dbReference type="NCBI Taxonomy" id="2682096"/>
    <lineage>
        <taxon>Bacteria</taxon>
        <taxon>Pseudomonadati</taxon>
        <taxon>Pseudomonadota</taxon>
        <taxon>Alphaproteobacteria</taxon>
        <taxon>Hyphomicrobiales</taxon>
        <taxon>Phyllobacteriaceae</taxon>
        <taxon>Nitratireductor</taxon>
    </lineage>
</organism>
<dbReference type="EMBL" id="WPHG01000001">
    <property type="protein sequence ID" value="MVA95788.1"/>
    <property type="molecule type" value="Genomic_DNA"/>
</dbReference>
<proteinExistence type="inferred from homology"/>
<dbReference type="Proteomes" id="UP000463224">
    <property type="component" value="Unassembled WGS sequence"/>
</dbReference>
<keyword evidence="5" id="KW-1185">Reference proteome</keyword>
<name>A0A844QCE2_9HYPH</name>
<dbReference type="InterPro" id="IPR006680">
    <property type="entry name" value="Amidohydro-rel"/>
</dbReference>
<keyword evidence="2 4" id="KW-0378">Hydrolase</keyword>
<dbReference type="InterPro" id="IPR011059">
    <property type="entry name" value="Metal-dep_hydrolase_composite"/>
</dbReference>
<dbReference type="InterPro" id="IPR032466">
    <property type="entry name" value="Metal_Hydrolase"/>
</dbReference>
<sequence>MISEHDTVAISGGTIIAHNADGHSTIEGGVVVMRGDRIVHVGQSWDGQAARIIDARGKLVIPGQVSTHAHVGAHEAQRALVDTGQREFIRSSFLHFLPARRSGQPGVASQQDLRASLRFGFSALLRHGVTTVLAFAPAGPDEGRTMLEVAEESGIRLFWAPIVTGGRYWLEDDGKVTRELDENEGLVSLRRAAQFIERHSGAMDGRLNGVIALDEYYVSTPRLRREAKAVARSLGVPFTMHFLEQHREFFETVSDGGRTPVQCLADEGLLDPSTLLAHCIYVGSHSLVGYPVADDIRILGEHGTAVAHSPVAFSRRGMMLESFDRYRRAGINVALGTDTYPLDMFAEMRAASTACKAADRNYEAAPAGAVFGASNLAGAKALGCADIGRIAAGAKADIVIVDTGNLSFGVNPDPIRALVHLATPGMVDTVIVDGRVVVSDKRLLGVDENALLEEVRTSSERMWQHYSQYHPSGQTLAERFPAALPQWTE</sequence>
<dbReference type="Pfam" id="PF01979">
    <property type="entry name" value="Amidohydro_1"/>
    <property type="match status" value="1"/>
</dbReference>
<dbReference type="GO" id="GO:0016810">
    <property type="term" value="F:hydrolase activity, acting on carbon-nitrogen (but not peptide) bonds"/>
    <property type="evidence" value="ECO:0007669"/>
    <property type="project" value="InterPro"/>
</dbReference>
<feature type="domain" description="Amidohydrolase-related" evidence="3">
    <location>
        <begin position="59"/>
        <end position="437"/>
    </location>
</feature>
<comment type="caution">
    <text evidence="4">The sequence shown here is derived from an EMBL/GenBank/DDBJ whole genome shotgun (WGS) entry which is preliminary data.</text>
</comment>
<evidence type="ECO:0000259" key="3">
    <source>
        <dbReference type="Pfam" id="PF01979"/>
    </source>
</evidence>
<dbReference type="AlphaFoldDB" id="A0A844QCE2"/>
<dbReference type="PANTHER" id="PTHR43794">
    <property type="entry name" value="AMINOHYDROLASE SSNA-RELATED"/>
    <property type="match status" value="1"/>
</dbReference>
<dbReference type="PANTHER" id="PTHR43794:SF11">
    <property type="entry name" value="AMIDOHYDROLASE-RELATED DOMAIN-CONTAINING PROTEIN"/>
    <property type="match status" value="1"/>
</dbReference>
<reference evidence="4 5" key="1">
    <citation type="submission" date="2019-12" db="EMBL/GenBank/DDBJ databases">
        <title>Nitratireductor arenosus sp. nov., Isolated from sea sand, Jeju island, South Korea.</title>
        <authorList>
            <person name="Kim W."/>
        </authorList>
    </citation>
    <scope>NUCLEOTIDE SEQUENCE [LARGE SCALE GENOMIC DNA]</scope>
    <source>
        <strain evidence="4 5">CAU 1489</strain>
    </source>
</reference>
<evidence type="ECO:0000313" key="4">
    <source>
        <dbReference type="EMBL" id="MVA95788.1"/>
    </source>
</evidence>
<gene>
    <name evidence="4" type="ORF">GN330_00790</name>
</gene>
<evidence type="ECO:0000256" key="1">
    <source>
        <dbReference type="ARBA" id="ARBA00006745"/>
    </source>
</evidence>